<evidence type="ECO:0000256" key="1">
    <source>
        <dbReference type="SAM" id="Phobius"/>
    </source>
</evidence>
<reference evidence="2 3" key="1">
    <citation type="submission" date="2016-07" db="EMBL/GenBank/DDBJ databases">
        <title>Pervasive Adenine N6-methylation of Active Genes in Fungi.</title>
        <authorList>
            <consortium name="DOE Joint Genome Institute"/>
            <person name="Mondo S.J."/>
            <person name="Dannebaum R.O."/>
            <person name="Kuo R.C."/>
            <person name="Labutti K."/>
            <person name="Haridas S."/>
            <person name="Kuo A."/>
            <person name="Salamov A."/>
            <person name="Ahrendt S.R."/>
            <person name="Lipzen A."/>
            <person name="Sullivan W."/>
            <person name="Andreopoulos W.B."/>
            <person name="Clum A."/>
            <person name="Lindquist E."/>
            <person name="Daum C."/>
            <person name="Ramamoorthy G.K."/>
            <person name="Gryganskyi A."/>
            <person name="Culley D."/>
            <person name="Magnuson J.K."/>
            <person name="James T.Y."/>
            <person name="O'Malley M.A."/>
            <person name="Stajich J.E."/>
            <person name="Spatafora J.W."/>
            <person name="Visel A."/>
            <person name="Grigoriev I.V."/>
        </authorList>
    </citation>
    <scope>NUCLEOTIDE SEQUENCE [LARGE SCALE GENOMIC DNA]</scope>
    <source>
        <strain evidence="2 3">12-1054</strain>
    </source>
</reference>
<accession>A0A1Y2FFV8</accession>
<gene>
    <name evidence="2" type="ORF">BCR37DRAFT_379494</name>
</gene>
<name>A0A1Y2FFV8_PROLT</name>
<dbReference type="GeneID" id="63785868"/>
<keyword evidence="1" id="KW-1133">Transmembrane helix</keyword>
<evidence type="ECO:0000313" key="3">
    <source>
        <dbReference type="Proteomes" id="UP000193685"/>
    </source>
</evidence>
<comment type="caution">
    <text evidence="2">The sequence shown here is derived from an EMBL/GenBank/DDBJ whole genome shotgun (WGS) entry which is preliminary data.</text>
</comment>
<keyword evidence="1" id="KW-0812">Transmembrane</keyword>
<dbReference type="Proteomes" id="UP000193685">
    <property type="component" value="Unassembled WGS sequence"/>
</dbReference>
<feature type="transmembrane region" description="Helical" evidence="1">
    <location>
        <begin position="41"/>
        <end position="67"/>
    </location>
</feature>
<dbReference type="RefSeq" id="XP_040725368.1">
    <property type="nucleotide sequence ID" value="XM_040869269.1"/>
</dbReference>
<organism evidence="2 3">
    <name type="scientific">Protomyces lactucae-debilis</name>
    <dbReference type="NCBI Taxonomy" id="2754530"/>
    <lineage>
        <taxon>Eukaryota</taxon>
        <taxon>Fungi</taxon>
        <taxon>Dikarya</taxon>
        <taxon>Ascomycota</taxon>
        <taxon>Taphrinomycotina</taxon>
        <taxon>Taphrinomycetes</taxon>
        <taxon>Taphrinales</taxon>
        <taxon>Protomycetaceae</taxon>
        <taxon>Protomyces</taxon>
    </lineage>
</organism>
<keyword evidence="1" id="KW-0472">Membrane</keyword>
<protein>
    <submittedName>
        <fullName evidence="2">Uncharacterized protein</fullName>
    </submittedName>
</protein>
<sequence>MKLARVVMCANSGTVMSASPTLSLLVLVGALIDEEVTCRHFWPTPVCMTICLMSASFSCSLLSMLIACR</sequence>
<keyword evidence="3" id="KW-1185">Reference proteome</keyword>
<evidence type="ECO:0000313" key="2">
    <source>
        <dbReference type="EMBL" id="ORY82497.1"/>
    </source>
</evidence>
<proteinExistence type="predicted"/>
<dbReference type="AlphaFoldDB" id="A0A1Y2FFV8"/>
<dbReference type="EMBL" id="MCFI01000009">
    <property type="protein sequence ID" value="ORY82497.1"/>
    <property type="molecule type" value="Genomic_DNA"/>
</dbReference>